<feature type="domain" description="Phospholipase A2-like" evidence="3">
    <location>
        <begin position="9"/>
        <end position="45"/>
    </location>
</feature>
<dbReference type="RefSeq" id="WP_274796206.1">
    <property type="nucleotide sequence ID" value="NZ_CP113527.1"/>
</dbReference>
<evidence type="ECO:0000313" key="7">
    <source>
        <dbReference type="Proteomes" id="UP001289615"/>
    </source>
</evidence>
<sequence>MNRKRKLGFCYPGYRYCGPGCSGPGEPTNAVDACCKLHDECYTRHGSTRHCDEQFQRCLQPYMNAPNKMARDARLFYRVFDLRNRYF</sequence>
<protein>
    <submittedName>
        <fullName evidence="5">Parvovirus coat protein VP1-like protein</fullName>
    </submittedName>
</protein>
<dbReference type="InterPro" id="IPR013607">
    <property type="entry name" value="Phospholipase_A2-like"/>
</dbReference>
<evidence type="ECO:0000256" key="2">
    <source>
        <dbReference type="ARBA" id="ARBA00022525"/>
    </source>
</evidence>
<dbReference type="Pfam" id="PF08398">
    <property type="entry name" value="Phospholip_A2_4"/>
    <property type="match status" value="1"/>
</dbReference>
<dbReference type="Gene3D" id="1.20.90.10">
    <property type="entry name" value="Phospholipase A2 domain"/>
    <property type="match status" value="1"/>
</dbReference>
<organism evidence="5 6">
    <name type="scientific">Lysinibacillus irui</name>
    <dbReference type="NCBI Taxonomy" id="2998077"/>
    <lineage>
        <taxon>Bacteria</taxon>
        <taxon>Bacillati</taxon>
        <taxon>Bacillota</taxon>
        <taxon>Bacilli</taxon>
        <taxon>Bacillales</taxon>
        <taxon>Bacillaceae</taxon>
        <taxon>Lysinibacillus</taxon>
    </lineage>
</organism>
<dbReference type="GO" id="GO:0005198">
    <property type="term" value="F:structural molecule activity"/>
    <property type="evidence" value="ECO:0007669"/>
    <property type="project" value="InterPro"/>
</dbReference>
<keyword evidence="5" id="KW-0167">Capsid protein</keyword>
<evidence type="ECO:0000313" key="4">
    <source>
        <dbReference type="EMBL" id="MEA0977920.1"/>
    </source>
</evidence>
<evidence type="ECO:0000313" key="5">
    <source>
        <dbReference type="EMBL" id="WDV08034.1"/>
    </source>
</evidence>
<gene>
    <name evidence="5" type="ORF">OU989_05990</name>
    <name evidence="4" type="ORF">U6C28_16555</name>
</gene>
<evidence type="ECO:0000313" key="6">
    <source>
        <dbReference type="Proteomes" id="UP001219585"/>
    </source>
</evidence>
<evidence type="ECO:0000256" key="1">
    <source>
        <dbReference type="ARBA" id="ARBA00004613"/>
    </source>
</evidence>
<reference evidence="5" key="1">
    <citation type="submission" date="2022-11" db="EMBL/GenBank/DDBJ databases">
        <title>Lysinibacillus irui.</title>
        <authorList>
            <person name="Akintayo S.O."/>
        </authorList>
    </citation>
    <scope>NUCLEOTIDE SEQUENCE</scope>
    <source>
        <strain evidence="5">IRB4-01</strain>
    </source>
</reference>
<dbReference type="GO" id="GO:0050482">
    <property type="term" value="P:arachidonate secretion"/>
    <property type="evidence" value="ECO:0007669"/>
    <property type="project" value="InterPro"/>
</dbReference>
<dbReference type="EMBL" id="JAXUIA010000013">
    <property type="protein sequence ID" value="MEA0977920.1"/>
    <property type="molecule type" value="Genomic_DNA"/>
</dbReference>
<dbReference type="Proteomes" id="UP001289615">
    <property type="component" value="Unassembled WGS sequence"/>
</dbReference>
<keyword evidence="5" id="KW-0946">Virion</keyword>
<dbReference type="GO" id="GO:0005576">
    <property type="term" value="C:extracellular region"/>
    <property type="evidence" value="ECO:0007669"/>
    <property type="project" value="UniProtKB-SubCell"/>
</dbReference>
<dbReference type="EMBL" id="CP113527">
    <property type="protein sequence ID" value="WDV08034.1"/>
    <property type="molecule type" value="Genomic_DNA"/>
</dbReference>
<keyword evidence="7" id="KW-1185">Reference proteome</keyword>
<dbReference type="KEGG" id="liu:OU989_05990"/>
<dbReference type="InterPro" id="IPR036444">
    <property type="entry name" value="PLipase_A2_dom_sf"/>
</dbReference>
<dbReference type="GO" id="GO:0006644">
    <property type="term" value="P:phospholipid metabolic process"/>
    <property type="evidence" value="ECO:0007669"/>
    <property type="project" value="InterPro"/>
</dbReference>
<comment type="subcellular location">
    <subcellularLocation>
        <location evidence="1">Secreted</location>
    </subcellularLocation>
</comment>
<dbReference type="Proteomes" id="UP001219585">
    <property type="component" value="Chromosome"/>
</dbReference>
<accession>A0AAJ5UUL7</accession>
<name>A0AAJ5UUL7_9BACI</name>
<dbReference type="SUPFAM" id="SSF48619">
    <property type="entry name" value="Phospholipase A2, PLA2"/>
    <property type="match status" value="1"/>
</dbReference>
<dbReference type="PROSITE" id="PS00118">
    <property type="entry name" value="PA2_HIS"/>
    <property type="match status" value="1"/>
</dbReference>
<evidence type="ECO:0000259" key="3">
    <source>
        <dbReference type="Pfam" id="PF08398"/>
    </source>
</evidence>
<reference evidence="4 7" key="2">
    <citation type="submission" date="2023-12" db="EMBL/GenBank/DDBJ databases">
        <title>Genome comparison identifies genes involved in endophytic behavior of Lysinibacillus irui and provides insights into its role as a plant-growth promoting bacterium.</title>
        <authorList>
            <person name="Hilario S."/>
            <person name="Matos I."/>
            <person name="Goncalves M.F.M."/>
            <person name="Pardo C.A."/>
            <person name="Santos M.J."/>
        </authorList>
    </citation>
    <scope>NUCLEOTIDE SEQUENCE [LARGE SCALE GENOMIC DNA]</scope>
    <source>
        <strain evidence="4 7">B3</strain>
    </source>
</reference>
<dbReference type="InterPro" id="IPR033113">
    <property type="entry name" value="PLA2_histidine"/>
</dbReference>
<dbReference type="AlphaFoldDB" id="A0AAJ5UUL7"/>
<proteinExistence type="predicted"/>
<keyword evidence="2" id="KW-0964">Secreted</keyword>
<dbReference type="GO" id="GO:0004623">
    <property type="term" value="F:phospholipase A2 activity"/>
    <property type="evidence" value="ECO:0007669"/>
    <property type="project" value="InterPro"/>
</dbReference>